<name>A0A411Z0K4_9RHOB</name>
<comment type="caution">
    <text evidence="1">The sequence shown here is derived from an EMBL/GenBank/DDBJ whole genome shotgun (WGS) entry which is preliminary data.</text>
</comment>
<protein>
    <recommendedName>
        <fullName evidence="3">Transferrin-binding protein B C-lobe/N-lobe beta barrel domain-containing protein</fullName>
    </recommendedName>
</protein>
<dbReference type="EMBL" id="QWEY01000007">
    <property type="protein sequence ID" value="RGP36580.1"/>
    <property type="molecule type" value="Genomic_DNA"/>
</dbReference>
<reference evidence="1 2" key="1">
    <citation type="submission" date="2018-08" db="EMBL/GenBank/DDBJ databases">
        <title>Flavobacterium tibetense sp. nov., isolated from a wetland YonghuCo on Tibetan Plateau.</title>
        <authorList>
            <person name="Phurbu D."/>
            <person name="Lu H."/>
            <person name="Xing P."/>
        </authorList>
    </citation>
    <scope>NUCLEOTIDE SEQUENCE [LARGE SCALE GENOMIC DNA]</scope>
    <source>
        <strain evidence="1 2">DJC</strain>
    </source>
</reference>
<accession>A0A411Z0K4</accession>
<proteinExistence type="predicted"/>
<organism evidence="1 2">
    <name type="scientific">Pseudotabrizicola alkalilacus</name>
    <dbReference type="NCBI Taxonomy" id="2305252"/>
    <lineage>
        <taxon>Bacteria</taxon>
        <taxon>Pseudomonadati</taxon>
        <taxon>Pseudomonadota</taxon>
        <taxon>Alphaproteobacteria</taxon>
        <taxon>Rhodobacterales</taxon>
        <taxon>Paracoccaceae</taxon>
        <taxon>Pseudotabrizicola</taxon>
    </lineage>
</organism>
<dbReference type="InterPro" id="IPR011250">
    <property type="entry name" value="OMP/PagP_B-barrel"/>
</dbReference>
<evidence type="ECO:0008006" key="3">
    <source>
        <dbReference type="Google" id="ProtNLM"/>
    </source>
</evidence>
<sequence>MIDPLGTGGRSIPFTRDATLDTDGYQAFTWQDTNTSRYYVALFDTSAQGAVSAGVVGSGQFTEMVWGSTYAVDEAFSRPTSPDTATYSGRYAGLLNGGPDVNPDLPPGPPAEPIQPTRTTGQVMINANFGSPQVGGQQTGIEGTISGRRIVDTGTPLDDVFLQIAEIKPDGTFGGTVVFNDRETAGTYAGAFGGTGGAAVAGAVEMRPISGNSDVLERGAFVADLCAPGAPSPCPSSTAP</sequence>
<dbReference type="Proteomes" id="UP000284547">
    <property type="component" value="Unassembled WGS sequence"/>
</dbReference>
<evidence type="ECO:0000313" key="1">
    <source>
        <dbReference type="EMBL" id="RGP36580.1"/>
    </source>
</evidence>
<dbReference type="Gene3D" id="2.40.160.90">
    <property type="match status" value="1"/>
</dbReference>
<evidence type="ECO:0000313" key="2">
    <source>
        <dbReference type="Proteomes" id="UP000284547"/>
    </source>
</evidence>
<gene>
    <name evidence="1" type="ORF">D1012_12955</name>
</gene>
<keyword evidence="2" id="KW-1185">Reference proteome</keyword>
<dbReference type="SUPFAM" id="SSF56925">
    <property type="entry name" value="OMPA-like"/>
    <property type="match status" value="1"/>
</dbReference>
<dbReference type="AlphaFoldDB" id="A0A411Z0K4"/>